<dbReference type="InterPro" id="IPR009072">
    <property type="entry name" value="Histone-fold"/>
</dbReference>
<reference evidence="5 7" key="1">
    <citation type="journal article" date="2007" name="Science">
        <title>Draft genome of the filarial nematode parasite Brugia malayi.</title>
        <authorList>
            <person name="Ghedin E."/>
            <person name="Wang S."/>
            <person name="Spiro D."/>
            <person name="Caler E."/>
            <person name="Zhao Q."/>
            <person name="Crabtree J."/>
            <person name="Allen J.E."/>
            <person name="Delcher A.L."/>
            <person name="Guiliano D.B."/>
            <person name="Miranda-Saavedra D."/>
            <person name="Angiuoli S.V."/>
            <person name="Creasy T."/>
            <person name="Amedeo P."/>
            <person name="Haas B."/>
            <person name="El-Sayed N.M."/>
            <person name="Wortman J.R."/>
            <person name="Feldblyum T."/>
            <person name="Tallon L."/>
            <person name="Schatz M."/>
            <person name="Shumway M."/>
            <person name="Koo H."/>
            <person name="Salzberg S.L."/>
            <person name="Schobel S."/>
            <person name="Pertea M."/>
            <person name="Pop M."/>
            <person name="White O."/>
            <person name="Barton G.J."/>
            <person name="Carlow C.K."/>
            <person name="Crawford M.J."/>
            <person name="Daub J."/>
            <person name="Dimmic M.W."/>
            <person name="Estes C.F."/>
            <person name="Foster J.M."/>
            <person name="Ganatra M."/>
            <person name="Gregory W.F."/>
            <person name="Johnson N.M."/>
            <person name="Jin J."/>
            <person name="Komuniecki R."/>
            <person name="Korf I."/>
            <person name="Kumar S."/>
            <person name="Laney S."/>
            <person name="Li B.W."/>
            <person name="Li W."/>
            <person name="Lindblom T.H."/>
            <person name="Lustigman S."/>
            <person name="Ma D."/>
            <person name="Maina C.V."/>
            <person name="Martin D.M."/>
            <person name="McCarter J.P."/>
            <person name="McReynolds L."/>
            <person name="Mitreva M."/>
            <person name="Nutman T.B."/>
            <person name="Parkinson J."/>
            <person name="Peregrin-Alvarez J.M."/>
            <person name="Poole C."/>
            <person name="Ren Q."/>
            <person name="Saunders L."/>
            <person name="Sluder A.E."/>
            <person name="Smith K."/>
            <person name="Stanke M."/>
            <person name="Unnasch T.R."/>
            <person name="Ware J."/>
            <person name="Wei A.D."/>
            <person name="Weil G."/>
            <person name="Williams D.J."/>
            <person name="Zhang Y."/>
            <person name="Williams S.A."/>
            <person name="Fraser-Liggett C."/>
            <person name="Slatko B."/>
            <person name="Blaxter M.L."/>
            <person name="Scott A.L."/>
        </authorList>
    </citation>
    <scope>NUCLEOTIDE SEQUENCE</scope>
    <source>
        <strain evidence="5 7">FR3</strain>
    </source>
</reference>
<dbReference type="EMBL" id="LN856611">
    <property type="protein sequence ID" value="CDQ03384.1"/>
    <property type="molecule type" value="Genomic_DNA"/>
</dbReference>
<dbReference type="GO" id="GO:0000786">
    <property type="term" value="C:nucleosome"/>
    <property type="evidence" value="ECO:0007669"/>
    <property type="project" value="UniProtKB-KW"/>
</dbReference>
<feature type="domain" description="Histone H2A C-terminal" evidence="4">
    <location>
        <begin position="74"/>
        <end position="105"/>
    </location>
</feature>
<dbReference type="OrthoDB" id="9421954at2759"/>
<evidence type="ECO:0000256" key="1">
    <source>
        <dbReference type="ARBA" id="ARBA00004286"/>
    </source>
</evidence>
<dbReference type="RefSeq" id="XP_042930325.1">
    <property type="nucleotide sequence ID" value="XM_043074391.1"/>
</dbReference>
<comment type="subcellular location">
    <subcellularLocation>
        <location evidence="1">Chromosome</location>
    </subcellularLocation>
</comment>
<sequence>MSYRKAGPTVSLFDILIPNEIAELHVAFSISNISGIHFYEWRALFFIMSRMKRRASGRRKPARHLQLAIRNENELNILLSDVISAQGGVLPNVYLALLPKPSNQESTSKQTDDPKRWDIPGHFYSLI</sequence>
<evidence type="ECO:0000313" key="7">
    <source>
        <dbReference type="Proteomes" id="UP000006672"/>
    </source>
</evidence>
<accession>A0A0J9Y7D5</accession>
<protein>
    <submittedName>
        <fullName evidence="5 8">Bm8721</fullName>
    </submittedName>
</protein>
<dbReference type="GeneID" id="66060316"/>
<gene>
    <name evidence="5 8 9" type="ORF">Bm8721</name>
    <name evidence="6" type="ORF">BM_BM8721</name>
    <name evidence="5" type="ORF">BM_Bm8721</name>
</gene>
<dbReference type="GO" id="GO:0003677">
    <property type="term" value="F:DNA binding"/>
    <property type="evidence" value="ECO:0007669"/>
    <property type="project" value="InterPro"/>
</dbReference>
<dbReference type="EMBL" id="CAAKNF010000196">
    <property type="protein sequence ID" value="VIO87700.1"/>
    <property type="molecule type" value="Genomic_DNA"/>
</dbReference>
<dbReference type="AlphaFoldDB" id="A0A0J9Y7D5"/>
<dbReference type="Proteomes" id="UP000006672">
    <property type="component" value="Unassembled WGS sequence"/>
</dbReference>
<evidence type="ECO:0000313" key="6">
    <source>
        <dbReference type="EMBL" id="VIO87700.1"/>
    </source>
</evidence>
<dbReference type="KEGG" id="bmy:BM_BM8721"/>
<evidence type="ECO:0000313" key="8">
    <source>
        <dbReference type="WBParaSite" id="Bm8721.1"/>
    </source>
</evidence>
<reference evidence="8" key="4">
    <citation type="submission" date="2019-12" db="UniProtKB">
        <authorList>
            <consortium name="WormBaseParasite"/>
        </authorList>
    </citation>
    <scope>IDENTIFICATION</scope>
</reference>
<dbReference type="Gene3D" id="1.10.20.10">
    <property type="entry name" value="Histone, subunit A"/>
    <property type="match status" value="1"/>
</dbReference>
<evidence type="ECO:0000256" key="2">
    <source>
        <dbReference type="ARBA" id="ARBA00022454"/>
    </source>
</evidence>
<keyword evidence="2" id="KW-0158">Chromosome</keyword>
<dbReference type="GO" id="GO:0046982">
    <property type="term" value="F:protein heterodimerization activity"/>
    <property type="evidence" value="ECO:0007669"/>
    <property type="project" value="InterPro"/>
</dbReference>
<keyword evidence="3" id="KW-0238">DNA-binding</keyword>
<accession>A0A4E9EWA9</accession>
<evidence type="ECO:0000259" key="4">
    <source>
        <dbReference type="Pfam" id="PF16211"/>
    </source>
</evidence>
<dbReference type="CTD" id="66060316"/>
<evidence type="ECO:0000313" key="5">
    <source>
        <dbReference type="EMBL" id="CDQ03384.1"/>
    </source>
</evidence>
<keyword evidence="3" id="KW-0544">Nucleosome core</keyword>
<reference evidence="6" key="3">
    <citation type="submission" date="2019-04" db="EMBL/GenBank/DDBJ databases">
        <authorList>
            <person name="Howe K."/>
            <person name="Paulini M."/>
            <person name="Williams G."/>
        </authorList>
    </citation>
    <scope>NUCLEOTIDE SEQUENCE [LARGE SCALE GENOMIC DNA]</scope>
    <source>
        <strain evidence="6">FR3</strain>
    </source>
</reference>
<dbReference type="PRINTS" id="PR00620">
    <property type="entry name" value="HISTONEH2A"/>
</dbReference>
<dbReference type="WBParaSite" id="Bm8721.1">
    <property type="protein sequence ID" value="Bm8721.1"/>
    <property type="gene ID" value="WBGene00228982"/>
</dbReference>
<dbReference type="GO" id="GO:0030527">
    <property type="term" value="F:structural constituent of chromatin"/>
    <property type="evidence" value="ECO:0007669"/>
    <property type="project" value="InterPro"/>
</dbReference>
<dbReference type="InterPro" id="IPR032454">
    <property type="entry name" value="Histone_H2A_C"/>
</dbReference>
<keyword evidence="7" id="KW-1185">Reference proteome</keyword>
<name>A0A0J9Y7D5_BRUMA</name>
<reference evidence="5" key="2">
    <citation type="submission" date="2012-12" db="EMBL/GenBank/DDBJ databases">
        <authorList>
            <person name="Gao Y.W."/>
            <person name="Fan S.T."/>
            <person name="Sun H.T."/>
            <person name="Wang Z."/>
            <person name="Gao X.L."/>
            <person name="Li Y.G."/>
            <person name="Wang T.C."/>
            <person name="Zhang K."/>
            <person name="Xu W.W."/>
            <person name="Yu Z.J."/>
            <person name="Xia X.Z."/>
        </authorList>
    </citation>
    <scope>NUCLEOTIDE SEQUENCE</scope>
    <source>
        <strain evidence="5">FR3</strain>
    </source>
</reference>
<evidence type="ECO:0000256" key="3">
    <source>
        <dbReference type="ARBA" id="ARBA00023269"/>
    </source>
</evidence>
<proteinExistence type="predicted"/>
<evidence type="ECO:0000313" key="9">
    <source>
        <dbReference type="WormBase" id="Bm8721"/>
    </source>
</evidence>
<dbReference type="WormBase" id="Bm8721">
    <property type="protein sequence ID" value="BM24480"/>
    <property type="gene ID" value="WBGene00228982"/>
</dbReference>
<dbReference type="InterPro" id="IPR002119">
    <property type="entry name" value="Histone_H2A"/>
</dbReference>
<dbReference type="STRING" id="6279.A0A0J9Y7D5"/>
<dbReference type="SUPFAM" id="SSF47113">
    <property type="entry name" value="Histone-fold"/>
    <property type="match status" value="1"/>
</dbReference>
<organism evidence="5">
    <name type="scientific">Brugia malayi</name>
    <name type="common">Filarial nematode worm</name>
    <dbReference type="NCBI Taxonomy" id="6279"/>
    <lineage>
        <taxon>Eukaryota</taxon>
        <taxon>Metazoa</taxon>
        <taxon>Ecdysozoa</taxon>
        <taxon>Nematoda</taxon>
        <taxon>Chromadorea</taxon>
        <taxon>Rhabditida</taxon>
        <taxon>Spirurina</taxon>
        <taxon>Spiruromorpha</taxon>
        <taxon>Filarioidea</taxon>
        <taxon>Onchocercidae</taxon>
        <taxon>Brugia</taxon>
    </lineage>
</organism>
<dbReference type="Pfam" id="PF16211">
    <property type="entry name" value="Histone_H2A_C"/>
    <property type="match status" value="1"/>
</dbReference>